<feature type="coiled-coil region" evidence="1">
    <location>
        <begin position="80"/>
        <end position="133"/>
    </location>
</feature>
<comment type="caution">
    <text evidence="2">The sequence shown here is derived from an EMBL/GenBank/DDBJ whole genome shotgun (WGS) entry which is preliminary data.</text>
</comment>
<dbReference type="SUPFAM" id="SSF82185">
    <property type="entry name" value="Histone H3 K4-specific methyltransferase SET7/9 N-terminal domain"/>
    <property type="match status" value="1"/>
</dbReference>
<accession>A0ABT0HJ00</accession>
<evidence type="ECO:0008006" key="4">
    <source>
        <dbReference type="Google" id="ProtNLM"/>
    </source>
</evidence>
<proteinExistence type="predicted"/>
<reference evidence="2 3" key="1">
    <citation type="submission" date="2022-04" db="EMBL/GenBank/DDBJ databases">
        <title>Spirosoma sp. strain RP8 genome sequencing and assembly.</title>
        <authorList>
            <person name="Jung Y."/>
        </authorList>
    </citation>
    <scope>NUCLEOTIDE SEQUENCE [LARGE SCALE GENOMIC DNA]</scope>
    <source>
        <strain evidence="2 3">RP8</strain>
    </source>
</reference>
<keyword evidence="1" id="KW-0175">Coiled coil</keyword>
<evidence type="ECO:0000256" key="1">
    <source>
        <dbReference type="SAM" id="Coils"/>
    </source>
</evidence>
<protein>
    <recommendedName>
        <fullName evidence="4">Toxin-antitoxin system YwqK family antitoxin</fullName>
    </recommendedName>
</protein>
<dbReference type="Proteomes" id="UP001202180">
    <property type="component" value="Unassembled WGS sequence"/>
</dbReference>
<name>A0ABT0HJ00_9BACT</name>
<dbReference type="EMBL" id="JALPRF010000002">
    <property type="protein sequence ID" value="MCK8492138.1"/>
    <property type="molecule type" value="Genomic_DNA"/>
</dbReference>
<evidence type="ECO:0000313" key="2">
    <source>
        <dbReference type="EMBL" id="MCK8492138.1"/>
    </source>
</evidence>
<organism evidence="2 3">
    <name type="scientific">Spirosoma liriopis</name>
    <dbReference type="NCBI Taxonomy" id="2937440"/>
    <lineage>
        <taxon>Bacteria</taxon>
        <taxon>Pseudomonadati</taxon>
        <taxon>Bacteroidota</taxon>
        <taxon>Cytophagia</taxon>
        <taxon>Cytophagales</taxon>
        <taxon>Cytophagaceae</taxon>
        <taxon>Spirosoma</taxon>
    </lineage>
</organism>
<dbReference type="RefSeq" id="WP_248476767.1">
    <property type="nucleotide sequence ID" value="NZ_JALPRF010000002.1"/>
</dbReference>
<dbReference type="Gene3D" id="2.20.110.10">
    <property type="entry name" value="Histone H3 K4-specific methyltransferase SET7/9 N-terminal domain"/>
    <property type="match status" value="1"/>
</dbReference>
<gene>
    <name evidence="2" type="ORF">M0L20_09790</name>
</gene>
<sequence length="360" mass="40910">MKRCKLNKLKTSIVTQIMFAHSVKHLVLLVFFVGSGTVFAQTQVTQPASLTTASKPVLAPSGAPASPFSSVSSALGLPSMSSLKEKKDEYISDLKKSKDALVSDMMPDLGLKIKHLKKAKSDNKDKKKAAKNEYEGLTMIKAYTKMGSGDRTIVEEFHILKDNDAAKPLPFVRDVYRYYQRSGRVTSSIIKDEGTGLLLHGPYKRYQNGDLVEEGFYYAGMKDGRWEKYDSHFILTDKSRWAKGVPAESRLTYHDSTHRKIKEIIPIEYGKVKGTYMAFHENGLLAEEGKYDNGVKVGRWTEFYPINPSGRRMRKKLTQYASDQWDTDFEPFVISEWDEKGKITFERAKEKVIQEEETEN</sequence>
<evidence type="ECO:0000313" key="3">
    <source>
        <dbReference type="Proteomes" id="UP001202180"/>
    </source>
</evidence>
<keyword evidence="3" id="KW-1185">Reference proteome</keyword>
<dbReference type="Gene3D" id="3.90.930.1">
    <property type="match status" value="1"/>
</dbReference>